<organism evidence="1 2">
    <name type="scientific">Beauveria brongniartii RCEF 3172</name>
    <dbReference type="NCBI Taxonomy" id="1081107"/>
    <lineage>
        <taxon>Eukaryota</taxon>
        <taxon>Fungi</taxon>
        <taxon>Dikarya</taxon>
        <taxon>Ascomycota</taxon>
        <taxon>Pezizomycotina</taxon>
        <taxon>Sordariomycetes</taxon>
        <taxon>Hypocreomycetidae</taxon>
        <taxon>Hypocreales</taxon>
        <taxon>Cordycipitaceae</taxon>
        <taxon>Beauveria</taxon>
        <taxon>Beauveria brongniartii</taxon>
    </lineage>
</organism>
<dbReference type="InterPro" id="IPR036034">
    <property type="entry name" value="PDZ_sf"/>
</dbReference>
<gene>
    <name evidence="1" type="ORF">BBO_08291</name>
</gene>
<dbReference type="AlphaFoldDB" id="A0A166XS46"/>
<dbReference type="InterPro" id="IPR027268">
    <property type="entry name" value="Peptidase_M4/M1_CTD_sf"/>
</dbReference>
<accession>A0A166XS46</accession>
<proteinExistence type="predicted"/>
<dbReference type="Gene3D" id="1.10.390.10">
    <property type="entry name" value="Neutral Protease Domain 2"/>
    <property type="match status" value="1"/>
</dbReference>
<evidence type="ECO:0000313" key="2">
    <source>
        <dbReference type="Proteomes" id="UP000076863"/>
    </source>
</evidence>
<dbReference type="Gene3D" id="2.30.42.10">
    <property type="match status" value="1"/>
</dbReference>
<evidence type="ECO:0000313" key="1">
    <source>
        <dbReference type="EMBL" id="OAA36119.1"/>
    </source>
</evidence>
<dbReference type="SUPFAM" id="SSF50156">
    <property type="entry name" value="PDZ domain-like"/>
    <property type="match status" value="1"/>
</dbReference>
<dbReference type="OrthoDB" id="626167at2759"/>
<sequence>MTLLRLRPSIGYTITPIYNHQGTAVALRVQVVLTNTHVLAENVLFRVPSVIAAVDVGHVVHKRIHASDGQGTLCLVHDTKETDKTGTILWQSWRPVRSTKGTIRADYTALPRRVNLSTGNGPPFDLRENFGGLVSSGYGFLATLPDDSSQIYNVSVSWNLDGAPKGVRAIWSFGEGPEPITRPMRCSEIQATYIAVGEVKSVGDASFGIYWLGNPPFDVAKLSASLREVFFYMAALFEDEKDRYSVFIRYNAYFGTQAGTALNRSFMFSYDDGDFANPPSHIEQMLFLSHETTHNWVKFSHPGLATWYAEGMAEYYSIFTPLRTGRLSVERFRGILNGRLLAYYTNPLMSKSNDEIAELAWKDASAQLIPYGRGLIFAMRVDAMIAAESGARSIDDLILRLVRRYRNGEEVTRNEYASELSRLLGDSEESQLRARQALHDMSTGKLLVPPSQGLLHLGLQCQRYYAPVWELGFNASRNGRGHLLVTDVDKDSAAAKAGLLEGDRILNTLNLATLRRRDKANANLTVQRPPGNLGSEVEISFRPRGREMMEAWRYVWKES</sequence>
<dbReference type="Proteomes" id="UP000076863">
    <property type="component" value="Unassembled WGS sequence"/>
</dbReference>
<comment type="caution">
    <text evidence="1">The sequence shown here is derived from an EMBL/GenBank/DDBJ whole genome shotgun (WGS) entry which is preliminary data.</text>
</comment>
<keyword evidence="2" id="KW-1185">Reference proteome</keyword>
<dbReference type="EMBL" id="AZHA01000037">
    <property type="protein sequence ID" value="OAA36119.1"/>
    <property type="molecule type" value="Genomic_DNA"/>
</dbReference>
<reference evidence="1 2" key="1">
    <citation type="journal article" date="2016" name="Genome Biol. Evol.">
        <title>Divergent and convergent evolution of fungal pathogenicity.</title>
        <authorList>
            <person name="Shang Y."/>
            <person name="Xiao G."/>
            <person name="Zheng P."/>
            <person name="Cen K."/>
            <person name="Zhan S."/>
            <person name="Wang C."/>
        </authorList>
    </citation>
    <scope>NUCLEOTIDE SEQUENCE [LARGE SCALE GENOMIC DNA]</scope>
    <source>
        <strain evidence="1 2">RCEF 3172</strain>
    </source>
</reference>
<protein>
    <submittedName>
        <fullName evidence="1">Peptidase M61 domain-containing protein</fullName>
    </submittedName>
</protein>
<name>A0A166XS46_9HYPO</name>